<name>A0ABR4C1X4_9HELO</name>
<feature type="compositionally biased region" description="Basic residues" evidence="1">
    <location>
        <begin position="494"/>
        <end position="505"/>
    </location>
</feature>
<accession>A0ABR4C1X4</accession>
<dbReference type="SUPFAM" id="SSF52113">
    <property type="entry name" value="BRCT domain"/>
    <property type="match status" value="6"/>
</dbReference>
<feature type="domain" description="BRCT" evidence="2">
    <location>
        <begin position="5"/>
        <end position="99"/>
    </location>
</feature>
<sequence length="841" mass="93835">MAQGKSDKLFENCIFGIVINRDLTRAQAFEIKGVIEDHSGEVANLDGFDIRDVTHIISETSDFPQYAESRQYMLPVVMPAWVTESLMKGKEAPMRAYTPDPKHIFAGVTISCADIPSGDKDAIIGAVLAMGGMETNNLTRVTTHICALTVDHPKCISAKEKNLKCKIVLPHWFDDCLKLGKRIDEKPYLLPDPEIFTLKPEASLPMQSSASVNGASSTRPESLALDTNSPVRPLTVFKDKKVMISADLDLGSRTLKVIEDLIVKGGGSMSASVHNADMYICHYREGREYIFASRSGIDVGNLSWLYFLIANNEWTSPLRRLLHYPVPKKGIPGFEGLRITLSNYGGEARIYLENLVTACGAEFTKSMKQDNTHLITARNGSEKCDAAKEWNIEMINHLWIEESYAKCAIQKLTDAKYTHFPPRTNLGEIIGETRFEASILEEKYFPRDPTPSPGDPKVLRRPVMHEKDKNASPKKSNGVTTMEGESDDEVPVKPVRKGPAARKAKSLGAGPPATPAAKRRVSAGNDTPVSTGSRSAKDKAMSRLNQIAPDIALYEKEKKRKGSVWGGERAANKYEKQKSTERSSSPLQKNAEEDFSEDDAVEEETRNAKRQKTGLPPANIRLLITGYKDWVSNISKEESDKKKLRELGILVITDPLKCTHLAAPHVVRTQKFLCALATGPVIVDSSYIDQCVKTHKLPKVEDFLLKDLDNEKRFGVKLKDVIARAKANKRSLLRRVPIYCTPKIENPQIYQSIVEANGGTFAPYRGRPTIKKITAEEDDGPAEPVYLLSGEHPDERKLWPKFEEMARDGNMIPRIVPVEWLLDVAMAQQHKWSEKFLISRK</sequence>
<evidence type="ECO:0000259" key="2">
    <source>
        <dbReference type="PROSITE" id="PS50172"/>
    </source>
</evidence>
<dbReference type="Pfam" id="PF00533">
    <property type="entry name" value="BRCT"/>
    <property type="match status" value="1"/>
</dbReference>
<dbReference type="InterPro" id="IPR053036">
    <property type="entry name" value="CellCycle_DNARepair_Reg"/>
</dbReference>
<dbReference type="SMART" id="SM00292">
    <property type="entry name" value="BRCT"/>
    <property type="match status" value="5"/>
</dbReference>
<feature type="domain" description="BRCT" evidence="2">
    <location>
        <begin position="334"/>
        <end position="406"/>
    </location>
</feature>
<feature type="compositionally biased region" description="Acidic residues" evidence="1">
    <location>
        <begin position="593"/>
        <end position="602"/>
    </location>
</feature>
<feature type="compositionally biased region" description="Polar residues" evidence="1">
    <location>
        <begin position="524"/>
        <end position="534"/>
    </location>
</feature>
<dbReference type="InterPro" id="IPR001357">
    <property type="entry name" value="BRCT_dom"/>
</dbReference>
<dbReference type="CDD" id="cd18438">
    <property type="entry name" value="BRCT_BRC1_like_rpt4"/>
    <property type="match status" value="1"/>
</dbReference>
<comment type="caution">
    <text evidence="3">The sequence shown here is derived from an EMBL/GenBank/DDBJ whole genome shotgun (WGS) entry which is preliminary data.</text>
</comment>
<dbReference type="EMBL" id="JAZHXI010000016">
    <property type="protein sequence ID" value="KAL2063008.1"/>
    <property type="molecule type" value="Genomic_DNA"/>
</dbReference>
<dbReference type="PANTHER" id="PTHR47667:SF1">
    <property type="entry name" value="REGULATOR OF TY1 TRANSPOSITION PROTEIN 107"/>
    <property type="match status" value="1"/>
</dbReference>
<feature type="region of interest" description="Disordered" evidence="1">
    <location>
        <begin position="444"/>
        <end position="542"/>
    </location>
</feature>
<feature type="domain" description="BRCT" evidence="2">
    <location>
        <begin position="100"/>
        <end position="190"/>
    </location>
</feature>
<dbReference type="PANTHER" id="PTHR47667">
    <property type="entry name" value="REGULATOR OF TY1 TRANSPOSITION PROTEIN 107"/>
    <property type="match status" value="1"/>
</dbReference>
<protein>
    <recommendedName>
        <fullName evidence="2">BRCT domain-containing protein</fullName>
    </recommendedName>
</protein>
<evidence type="ECO:0000313" key="4">
    <source>
        <dbReference type="Proteomes" id="UP001595075"/>
    </source>
</evidence>
<dbReference type="InterPro" id="IPR036420">
    <property type="entry name" value="BRCT_dom_sf"/>
</dbReference>
<feature type="compositionally biased region" description="Basic and acidic residues" evidence="1">
    <location>
        <begin position="570"/>
        <end position="581"/>
    </location>
</feature>
<gene>
    <name evidence="3" type="ORF">VTL71DRAFT_6080</name>
</gene>
<reference evidence="3 4" key="1">
    <citation type="journal article" date="2024" name="Commun. Biol.">
        <title>Comparative genomic analysis of thermophilic fungi reveals convergent evolutionary adaptations and gene losses.</title>
        <authorList>
            <person name="Steindorff A.S."/>
            <person name="Aguilar-Pontes M.V."/>
            <person name="Robinson A.J."/>
            <person name="Andreopoulos B."/>
            <person name="LaButti K."/>
            <person name="Kuo A."/>
            <person name="Mondo S."/>
            <person name="Riley R."/>
            <person name="Otillar R."/>
            <person name="Haridas S."/>
            <person name="Lipzen A."/>
            <person name="Grimwood J."/>
            <person name="Schmutz J."/>
            <person name="Clum A."/>
            <person name="Reid I.D."/>
            <person name="Moisan M.C."/>
            <person name="Butler G."/>
            <person name="Nguyen T.T.M."/>
            <person name="Dewar K."/>
            <person name="Conant G."/>
            <person name="Drula E."/>
            <person name="Henrissat B."/>
            <person name="Hansel C."/>
            <person name="Singer S."/>
            <person name="Hutchinson M.I."/>
            <person name="de Vries R.P."/>
            <person name="Natvig D.O."/>
            <person name="Powell A.J."/>
            <person name="Tsang A."/>
            <person name="Grigoriev I.V."/>
        </authorList>
    </citation>
    <scope>NUCLEOTIDE SEQUENCE [LARGE SCALE GENOMIC DNA]</scope>
    <source>
        <strain evidence="3 4">CBS 494.80</strain>
    </source>
</reference>
<dbReference type="Proteomes" id="UP001595075">
    <property type="component" value="Unassembled WGS sequence"/>
</dbReference>
<feature type="region of interest" description="Disordered" evidence="1">
    <location>
        <begin position="207"/>
        <end position="227"/>
    </location>
</feature>
<dbReference type="Gene3D" id="3.40.50.10190">
    <property type="entry name" value="BRCT domain"/>
    <property type="match status" value="5"/>
</dbReference>
<dbReference type="CDD" id="cd18439">
    <property type="entry name" value="BRCT_BRC1_like_rpt6"/>
    <property type="match status" value="1"/>
</dbReference>
<dbReference type="CDD" id="cd18436">
    <property type="entry name" value="BRCT_BRC1_like_rpt2"/>
    <property type="match status" value="1"/>
</dbReference>
<dbReference type="PROSITE" id="PS50172">
    <property type="entry name" value="BRCT"/>
    <property type="match status" value="3"/>
</dbReference>
<dbReference type="Pfam" id="PF12738">
    <property type="entry name" value="PTCB-BRCT"/>
    <property type="match status" value="1"/>
</dbReference>
<dbReference type="CDD" id="cd17743">
    <property type="entry name" value="BRCT_BRC1_like_rpt5"/>
    <property type="match status" value="1"/>
</dbReference>
<keyword evidence="4" id="KW-1185">Reference proteome</keyword>
<evidence type="ECO:0000313" key="3">
    <source>
        <dbReference type="EMBL" id="KAL2063008.1"/>
    </source>
</evidence>
<proteinExistence type="predicted"/>
<dbReference type="Pfam" id="PF16770">
    <property type="entry name" value="RTT107_BRCT_5"/>
    <property type="match status" value="1"/>
</dbReference>
<feature type="region of interest" description="Disordered" evidence="1">
    <location>
        <begin position="557"/>
        <end position="614"/>
    </location>
</feature>
<dbReference type="CDD" id="cd18437">
    <property type="entry name" value="BRCT_BRC1_like_rpt3"/>
    <property type="match status" value="1"/>
</dbReference>
<organism evidence="3 4">
    <name type="scientific">Oculimacula yallundae</name>
    <dbReference type="NCBI Taxonomy" id="86028"/>
    <lineage>
        <taxon>Eukaryota</taxon>
        <taxon>Fungi</taxon>
        <taxon>Dikarya</taxon>
        <taxon>Ascomycota</taxon>
        <taxon>Pezizomycotina</taxon>
        <taxon>Leotiomycetes</taxon>
        <taxon>Helotiales</taxon>
        <taxon>Ploettnerulaceae</taxon>
        <taxon>Oculimacula</taxon>
    </lineage>
</organism>
<evidence type="ECO:0000256" key="1">
    <source>
        <dbReference type="SAM" id="MobiDB-lite"/>
    </source>
</evidence>